<dbReference type="Proteomes" id="UP000018144">
    <property type="component" value="Unassembled WGS sequence"/>
</dbReference>
<dbReference type="InterPro" id="IPR036291">
    <property type="entry name" value="NAD(P)-bd_dom_sf"/>
</dbReference>
<dbReference type="AlphaFoldDB" id="U4KTU2"/>
<dbReference type="EMBL" id="HF935203">
    <property type="protein sequence ID" value="CCX04423.1"/>
    <property type="molecule type" value="Genomic_DNA"/>
</dbReference>
<dbReference type="InterPro" id="IPR020904">
    <property type="entry name" value="Sc_DH/Rdtase_CS"/>
</dbReference>
<dbReference type="OMA" id="GKAMTKY"/>
<dbReference type="eggNOG" id="KOG0725">
    <property type="taxonomic scope" value="Eukaryota"/>
</dbReference>
<evidence type="ECO:0000256" key="1">
    <source>
        <dbReference type="ARBA" id="ARBA00006484"/>
    </source>
</evidence>
<proteinExistence type="inferred from homology"/>
<dbReference type="PRINTS" id="PR00080">
    <property type="entry name" value="SDRFAMILY"/>
</dbReference>
<comment type="similarity">
    <text evidence="1">Belongs to the short-chain dehydrogenases/reductases (SDR) family.</text>
</comment>
<dbReference type="SUPFAM" id="SSF51735">
    <property type="entry name" value="NAD(P)-binding Rossmann-fold domains"/>
    <property type="match status" value="1"/>
</dbReference>
<sequence length="340" mass="36209">MFVAKRALAVSTKAAFPKAISVPKVSASVIQRAGISSGKINKKPLAQTATEAATAAPQGQSISAIVEDHINLRAATQSNLSPTLNKFCLDGKVAVVTGGARGLGRHIAEALCDVRVSALVIFDVLKEHGDEAVAELSQKFDVPIVFKQVDVRDHISVQNAVTETVGQFGKIDVLVNSAGIADSNIPAEGYNIDMFRRLIDINLTGTFVVAQAVGNAMIQQKTKGSMIFIASMSGHIVNYPQQQSCYNASKAGVIMLGKSLAAEWAAHKIRVNTISPGYMDTALNRVPALDAQKVMWNERTPMGRLGNVDELNNLAVFLASDASTYMTGSDLLCDGGYTCW</sequence>
<dbReference type="FunFam" id="3.40.50.720:FF:000090">
    <property type="entry name" value="NADP-dependent mannitol dehydrogenase"/>
    <property type="match status" value="1"/>
</dbReference>
<dbReference type="OrthoDB" id="1888931at2759"/>
<dbReference type="GO" id="GO:0050085">
    <property type="term" value="F:mannitol 2-dehydrogenase (NADP+) activity"/>
    <property type="evidence" value="ECO:0007669"/>
    <property type="project" value="UniProtKB-ARBA"/>
</dbReference>
<organism evidence="4 5">
    <name type="scientific">Pyronema omphalodes (strain CBS 100304)</name>
    <name type="common">Pyronema confluens</name>
    <dbReference type="NCBI Taxonomy" id="1076935"/>
    <lineage>
        <taxon>Eukaryota</taxon>
        <taxon>Fungi</taxon>
        <taxon>Dikarya</taxon>
        <taxon>Ascomycota</taxon>
        <taxon>Pezizomycotina</taxon>
        <taxon>Pezizomycetes</taxon>
        <taxon>Pezizales</taxon>
        <taxon>Pyronemataceae</taxon>
        <taxon>Pyronema</taxon>
    </lineage>
</organism>
<evidence type="ECO:0000256" key="3">
    <source>
        <dbReference type="ARBA" id="ARBA00023002"/>
    </source>
</evidence>
<name>U4KTU2_PYROM</name>
<evidence type="ECO:0000256" key="2">
    <source>
        <dbReference type="ARBA" id="ARBA00022857"/>
    </source>
</evidence>
<keyword evidence="5" id="KW-1185">Reference proteome</keyword>
<keyword evidence="2" id="KW-0521">NADP</keyword>
<dbReference type="InterPro" id="IPR002347">
    <property type="entry name" value="SDR_fam"/>
</dbReference>
<dbReference type="PROSITE" id="PS00061">
    <property type="entry name" value="ADH_SHORT"/>
    <property type="match status" value="1"/>
</dbReference>
<evidence type="ECO:0000313" key="5">
    <source>
        <dbReference type="Proteomes" id="UP000018144"/>
    </source>
</evidence>
<dbReference type="PRINTS" id="PR00081">
    <property type="entry name" value="GDHRDH"/>
</dbReference>
<dbReference type="Gene3D" id="3.40.50.720">
    <property type="entry name" value="NAD(P)-binding Rossmann-like Domain"/>
    <property type="match status" value="1"/>
</dbReference>
<dbReference type="PANTHER" id="PTHR42760:SF103">
    <property type="entry name" value="SHORT-CHAIN DEHYDROGENASE_REDUCTASE SDR"/>
    <property type="match status" value="1"/>
</dbReference>
<gene>
    <name evidence="4" type="ORF">PCON_02039</name>
</gene>
<evidence type="ECO:0000313" key="4">
    <source>
        <dbReference type="EMBL" id="CCX04423.1"/>
    </source>
</evidence>
<protein>
    <submittedName>
        <fullName evidence="4">Similar to L-xylulose reductase acc. no. Q8NK50</fullName>
    </submittedName>
</protein>
<accession>U4KTU2</accession>
<dbReference type="PANTHER" id="PTHR42760">
    <property type="entry name" value="SHORT-CHAIN DEHYDROGENASES/REDUCTASES FAMILY MEMBER"/>
    <property type="match status" value="1"/>
</dbReference>
<dbReference type="STRING" id="1076935.U4KTU2"/>
<reference evidence="4 5" key="1">
    <citation type="journal article" date="2013" name="PLoS Genet.">
        <title>The genome and development-dependent transcriptomes of Pyronema confluens: a window into fungal evolution.</title>
        <authorList>
            <person name="Traeger S."/>
            <person name="Altegoer F."/>
            <person name="Freitag M."/>
            <person name="Gabaldon T."/>
            <person name="Kempken F."/>
            <person name="Kumar A."/>
            <person name="Marcet-Houben M."/>
            <person name="Poggeler S."/>
            <person name="Stajich J.E."/>
            <person name="Nowrousian M."/>
        </authorList>
    </citation>
    <scope>NUCLEOTIDE SEQUENCE [LARGE SCALE GENOMIC DNA]</scope>
    <source>
        <strain evidence="5">CBS 100304</strain>
        <tissue evidence="4">Vegetative mycelium</tissue>
    </source>
</reference>
<keyword evidence="3" id="KW-0560">Oxidoreductase</keyword>
<dbReference type="Pfam" id="PF13561">
    <property type="entry name" value="adh_short_C2"/>
    <property type="match status" value="1"/>
</dbReference>
<dbReference type="GO" id="GO:0019594">
    <property type="term" value="P:mannitol metabolic process"/>
    <property type="evidence" value="ECO:0007669"/>
    <property type="project" value="UniProtKB-ARBA"/>
</dbReference>